<reference evidence="1 2" key="1">
    <citation type="submission" date="2021-02" db="EMBL/GenBank/DDBJ databases">
        <title>Cotonvirus japonicus, which uses Golgi apparatus of host cells for its virion factory, phylogenetically links tailed tupanvirus and icosahedral mimivirus.</title>
        <authorList>
            <person name="Takahashi H."/>
            <person name="Fukaya S."/>
            <person name="Song C."/>
            <person name="Murata K."/>
            <person name="Takemura M."/>
        </authorList>
    </citation>
    <scope>NUCLEOTIDE SEQUENCE [LARGE SCALE GENOMIC DNA]</scope>
</reference>
<evidence type="ECO:0000313" key="1">
    <source>
        <dbReference type="EMBL" id="BCS82605.1"/>
    </source>
</evidence>
<keyword evidence="2" id="KW-1185">Reference proteome</keyword>
<accession>A0ABM7NR21</accession>
<proteinExistence type="predicted"/>
<dbReference type="Proteomes" id="UP001321479">
    <property type="component" value="Segment"/>
</dbReference>
<name>A0ABM7NR21_9VIRU</name>
<dbReference type="RefSeq" id="YP_010841213.1">
    <property type="nucleotide sequence ID" value="NC_079139.1"/>
</dbReference>
<sequence length="372" mass="44808">MNNRKFEFYIPNNIQKILTKKNNTVKINFQKTNNDNYIINYDNIIKFMSCIYQENQIIDSNNLYQIMLSMKKYINYIFILNEVDHIKIFMMTVYEMIFTSKLFLDFNKKINLIEIVCKYSSDEIVKLVFDLYPCKDFTNFLCKCSDRKYKNSFLYILNEYENNFLENIHNIIGISPPFLSKYKKNKWYFNISDVLHYFLKKDDLELFTIFTETMIKITNFIKLNFTKSDLDTEDIFLERIISIHDYYDLMDELLYGSFYNGAVRITKKIFNDGGKNDSVDFISGKIIAGNYNYEITELILEEYNKKNIIDNSEYKYFINKLFQNSFKLEIKFTKLFVDFGADYHLYKHNLLKNAKKCKNLKLIEYLQKLSRV</sequence>
<evidence type="ECO:0008006" key="3">
    <source>
        <dbReference type="Google" id="ProtNLM"/>
    </source>
</evidence>
<dbReference type="EMBL" id="AP024483">
    <property type="protein sequence ID" value="BCS82605.1"/>
    <property type="molecule type" value="Genomic_DNA"/>
</dbReference>
<evidence type="ECO:0000313" key="2">
    <source>
        <dbReference type="Proteomes" id="UP001321479"/>
    </source>
</evidence>
<protein>
    <recommendedName>
        <fullName evidence="3">Ankyrin repeat protein</fullName>
    </recommendedName>
</protein>
<organism evidence="1 2">
    <name type="scientific">Cotonvirus japonicus</name>
    <dbReference type="NCBI Taxonomy" id="2811091"/>
    <lineage>
        <taxon>Viruses</taxon>
        <taxon>Varidnaviria</taxon>
        <taxon>Bamfordvirae</taxon>
        <taxon>Nucleocytoviricota</taxon>
        <taxon>Megaviricetes</taxon>
        <taxon>Imitervirales</taxon>
        <taxon>Mimiviridae</taxon>
        <taxon>Megamimivirinae</taxon>
        <taxon>Cotonvirus</taxon>
        <taxon>Cotonvirus japonicum</taxon>
    </lineage>
</organism>
<dbReference type="GeneID" id="80557810"/>